<dbReference type="GO" id="GO:0012505">
    <property type="term" value="C:endomembrane system"/>
    <property type="evidence" value="ECO:0007669"/>
    <property type="project" value="UniProtKB-SubCell"/>
</dbReference>
<feature type="transmembrane region" description="Helical" evidence="6">
    <location>
        <begin position="78"/>
        <end position="96"/>
    </location>
</feature>
<dbReference type="AlphaFoldDB" id="A0AAV5VKX5"/>
<organism evidence="8 9">
    <name type="scientific">Pristionchus fissidentatus</name>
    <dbReference type="NCBI Taxonomy" id="1538716"/>
    <lineage>
        <taxon>Eukaryota</taxon>
        <taxon>Metazoa</taxon>
        <taxon>Ecdysozoa</taxon>
        <taxon>Nematoda</taxon>
        <taxon>Chromadorea</taxon>
        <taxon>Rhabditida</taxon>
        <taxon>Rhabditina</taxon>
        <taxon>Diplogasteromorpha</taxon>
        <taxon>Diplogasteroidea</taxon>
        <taxon>Neodiplogasteridae</taxon>
        <taxon>Pristionchus</taxon>
    </lineage>
</organism>
<dbReference type="InterPro" id="IPR019402">
    <property type="entry name" value="CWH43_N"/>
</dbReference>
<reference evidence="8" key="1">
    <citation type="submission" date="2023-10" db="EMBL/GenBank/DDBJ databases">
        <title>Genome assembly of Pristionchus species.</title>
        <authorList>
            <person name="Yoshida K."/>
            <person name="Sommer R.J."/>
        </authorList>
    </citation>
    <scope>NUCLEOTIDE SEQUENCE</scope>
    <source>
        <strain evidence="8">RS5133</strain>
    </source>
</reference>
<evidence type="ECO:0000256" key="6">
    <source>
        <dbReference type="SAM" id="Phobius"/>
    </source>
</evidence>
<dbReference type="Pfam" id="PF10277">
    <property type="entry name" value="Frag1"/>
    <property type="match status" value="1"/>
</dbReference>
<name>A0AAV5VKX5_9BILA</name>
<feature type="transmembrane region" description="Helical" evidence="6">
    <location>
        <begin position="31"/>
        <end position="52"/>
    </location>
</feature>
<protein>
    <recommendedName>
        <fullName evidence="7">CWH43-like N-terminal domain-containing protein</fullName>
    </recommendedName>
</protein>
<keyword evidence="4 6" id="KW-1133">Transmembrane helix</keyword>
<proteinExistence type="inferred from homology"/>
<dbReference type="EMBL" id="BTSY01000003">
    <property type="protein sequence ID" value="GMT20066.1"/>
    <property type="molecule type" value="Genomic_DNA"/>
</dbReference>
<comment type="caution">
    <text evidence="8">The sequence shown here is derived from an EMBL/GenBank/DDBJ whole genome shotgun (WGS) entry which is preliminary data.</text>
</comment>
<evidence type="ECO:0000256" key="2">
    <source>
        <dbReference type="ARBA" id="ARBA00006565"/>
    </source>
</evidence>
<evidence type="ECO:0000256" key="4">
    <source>
        <dbReference type="ARBA" id="ARBA00022989"/>
    </source>
</evidence>
<evidence type="ECO:0000259" key="7">
    <source>
        <dbReference type="Pfam" id="PF10277"/>
    </source>
</evidence>
<accession>A0AAV5VKX5</accession>
<feature type="domain" description="CWH43-like N-terminal" evidence="7">
    <location>
        <begin position="31"/>
        <end position="263"/>
    </location>
</feature>
<evidence type="ECO:0000256" key="1">
    <source>
        <dbReference type="ARBA" id="ARBA00004127"/>
    </source>
</evidence>
<sequence>FSHSHSVAWRFLSPVFLHSINFHTMGELKQLWILPIVTSVFCLIGIVVPYAIGAATGHIQAILPFISDGGAYSPEKNIFSLFQNISALLIIVTTYIKHLQFVTYYQSRRLDKYWRTLSIITMLFGFLAAAGLCVVGNFSEMDELDVHDVGALVTFFSAIFYLCFSAGLSFLTPLLCSPPVAFLRVAMAVVAIVSLVFHEITLQFNIFVPAGTNQTEFVSGYVPEFLEPDSPFYVNHIVATGTEWLLGFVIFSYFVTFVEEFRKASLSLPSINFNVDQRPSTSFRRQSTEESWKL</sequence>
<comment type="similarity">
    <text evidence="2">Belongs to the DRAM/TMEM150 family.</text>
</comment>
<feature type="transmembrane region" description="Helical" evidence="6">
    <location>
        <begin position="151"/>
        <end position="174"/>
    </location>
</feature>
<dbReference type="PANTHER" id="PTHR21324">
    <property type="entry name" value="FASTING-INDUCIBLE INTEGRAL MEMBRANE PROTEIN TM6P1-RELATED"/>
    <property type="match status" value="1"/>
</dbReference>
<feature type="non-terminal residue" evidence="8">
    <location>
        <position position="1"/>
    </location>
</feature>
<keyword evidence="9" id="KW-1185">Reference proteome</keyword>
<keyword evidence="3 6" id="KW-0812">Transmembrane</keyword>
<evidence type="ECO:0000313" key="9">
    <source>
        <dbReference type="Proteomes" id="UP001432322"/>
    </source>
</evidence>
<gene>
    <name evidence="8" type="ORF">PFISCL1PPCAC_11363</name>
</gene>
<feature type="transmembrane region" description="Helical" evidence="6">
    <location>
        <begin position="117"/>
        <end position="139"/>
    </location>
</feature>
<evidence type="ECO:0000313" key="8">
    <source>
        <dbReference type="EMBL" id="GMT20066.1"/>
    </source>
</evidence>
<dbReference type="Proteomes" id="UP001432322">
    <property type="component" value="Unassembled WGS sequence"/>
</dbReference>
<keyword evidence="5 6" id="KW-0472">Membrane</keyword>
<dbReference type="PANTHER" id="PTHR21324:SF2">
    <property type="entry name" value="EG:22E5.9 PROTEIN"/>
    <property type="match status" value="1"/>
</dbReference>
<evidence type="ECO:0000256" key="3">
    <source>
        <dbReference type="ARBA" id="ARBA00022692"/>
    </source>
</evidence>
<feature type="transmembrane region" description="Helical" evidence="6">
    <location>
        <begin position="181"/>
        <end position="200"/>
    </location>
</feature>
<comment type="subcellular location">
    <subcellularLocation>
        <location evidence="1">Endomembrane system</location>
        <topology evidence="1">Multi-pass membrane protein</topology>
    </subcellularLocation>
</comment>
<evidence type="ECO:0000256" key="5">
    <source>
        <dbReference type="ARBA" id="ARBA00023136"/>
    </source>
</evidence>
<feature type="transmembrane region" description="Helical" evidence="6">
    <location>
        <begin position="233"/>
        <end position="255"/>
    </location>
</feature>
<dbReference type="InterPro" id="IPR050911">
    <property type="entry name" value="DRAM/TMEM150_Autophagy_Mod"/>
</dbReference>